<dbReference type="OrthoDB" id="5245115at2"/>
<dbReference type="GO" id="GO:0005886">
    <property type="term" value="C:plasma membrane"/>
    <property type="evidence" value="ECO:0007669"/>
    <property type="project" value="UniProtKB-SubCell"/>
</dbReference>
<keyword evidence="3" id="KW-1003">Cell membrane</keyword>
<evidence type="ECO:0000256" key="5">
    <source>
        <dbReference type="ARBA" id="ARBA00022989"/>
    </source>
</evidence>
<dbReference type="PANTHER" id="PTHR33884:SF3">
    <property type="entry name" value="UPF0410 PROTEIN YMGE"/>
    <property type="match status" value="1"/>
</dbReference>
<name>A0A1L7D633_9CORY</name>
<dbReference type="AlphaFoldDB" id="A0A1L7D633"/>
<dbReference type="InterPro" id="IPR007341">
    <property type="entry name" value="Transgly_assoc"/>
</dbReference>
<evidence type="ECO:0000313" key="9">
    <source>
        <dbReference type="Proteomes" id="UP000185491"/>
    </source>
</evidence>
<evidence type="ECO:0000256" key="4">
    <source>
        <dbReference type="ARBA" id="ARBA00022692"/>
    </source>
</evidence>
<evidence type="ECO:0000256" key="6">
    <source>
        <dbReference type="ARBA" id="ARBA00023136"/>
    </source>
</evidence>
<evidence type="ECO:0000256" key="3">
    <source>
        <dbReference type="ARBA" id="ARBA00022475"/>
    </source>
</evidence>
<dbReference type="KEGG" id="cpho:CPHO_11745"/>
<evidence type="ECO:0000313" key="8">
    <source>
        <dbReference type="EMBL" id="APT93453.1"/>
    </source>
</evidence>
<feature type="transmembrane region" description="Helical" evidence="7">
    <location>
        <begin position="27"/>
        <end position="50"/>
    </location>
</feature>
<keyword evidence="6 7" id="KW-0472">Membrane</keyword>
<protein>
    <submittedName>
        <fullName evidence="8">Membrane protein</fullName>
    </submittedName>
</protein>
<dbReference type="EMBL" id="CP009249">
    <property type="protein sequence ID" value="APT93453.1"/>
    <property type="molecule type" value="Genomic_DNA"/>
</dbReference>
<reference evidence="8 9" key="1">
    <citation type="submission" date="2014-08" db="EMBL/GenBank/DDBJ databases">
        <title>Complete genome sequence of Corynebacterium phocae M408/89/1(T)(=DSM 44612(T)), isolated from the common seal (Phoca vitulina).</title>
        <authorList>
            <person name="Ruckert C."/>
            <person name="Albersmeier A."/>
            <person name="Winkler A."/>
            <person name="Kalinowski J."/>
        </authorList>
    </citation>
    <scope>NUCLEOTIDE SEQUENCE [LARGE SCALE GENOMIC DNA]</scope>
    <source>
        <strain evidence="8 9">M408/89/1</strain>
    </source>
</reference>
<organism evidence="8 9">
    <name type="scientific">Corynebacterium phocae</name>
    <dbReference type="NCBI Taxonomy" id="161895"/>
    <lineage>
        <taxon>Bacteria</taxon>
        <taxon>Bacillati</taxon>
        <taxon>Actinomycetota</taxon>
        <taxon>Actinomycetes</taxon>
        <taxon>Mycobacteriales</taxon>
        <taxon>Corynebacteriaceae</taxon>
        <taxon>Corynebacterium</taxon>
    </lineage>
</organism>
<dbReference type="RefSeq" id="WP_075736056.1">
    <property type="nucleotide sequence ID" value="NZ_CP009249.1"/>
</dbReference>
<comment type="similarity">
    <text evidence="2">Belongs to the UPF0410 family.</text>
</comment>
<evidence type="ECO:0000256" key="2">
    <source>
        <dbReference type="ARBA" id="ARBA00011006"/>
    </source>
</evidence>
<keyword evidence="5 7" id="KW-1133">Transmembrane helix</keyword>
<sequence length="87" mass="9270">MSFIGWIIVGLIAGWLAEKLMKRDHGLLTNLIVGVLGAFIGGLITSIIGIGDHNDFGWILSIVTATLGAVILLWILGIVESKTGTRK</sequence>
<dbReference type="Pfam" id="PF04226">
    <property type="entry name" value="Transgly_assoc"/>
    <property type="match status" value="1"/>
</dbReference>
<dbReference type="Proteomes" id="UP000185491">
    <property type="component" value="Chromosome"/>
</dbReference>
<evidence type="ECO:0000256" key="1">
    <source>
        <dbReference type="ARBA" id="ARBA00004651"/>
    </source>
</evidence>
<proteinExistence type="inferred from homology"/>
<dbReference type="STRING" id="161895.CPHO_11745"/>
<gene>
    <name evidence="8" type="ORF">CPHO_11745</name>
</gene>
<accession>A0A1L7D633</accession>
<keyword evidence="9" id="KW-1185">Reference proteome</keyword>
<evidence type="ECO:0000256" key="7">
    <source>
        <dbReference type="SAM" id="Phobius"/>
    </source>
</evidence>
<keyword evidence="4 7" id="KW-0812">Transmembrane</keyword>
<dbReference type="PANTHER" id="PTHR33884">
    <property type="entry name" value="UPF0410 PROTEIN YMGE"/>
    <property type="match status" value="1"/>
</dbReference>
<feature type="transmembrane region" description="Helical" evidence="7">
    <location>
        <begin position="56"/>
        <end position="79"/>
    </location>
</feature>
<comment type="subcellular location">
    <subcellularLocation>
        <location evidence="1">Cell membrane</location>
        <topology evidence="1">Multi-pass membrane protein</topology>
    </subcellularLocation>
</comment>